<accession>A0AAJ0D1K8</accession>
<evidence type="ECO:0000313" key="1">
    <source>
        <dbReference type="EMBL" id="KAK2616875.1"/>
    </source>
</evidence>
<dbReference type="Pfam" id="PF00106">
    <property type="entry name" value="adh_short"/>
    <property type="match status" value="1"/>
</dbReference>
<dbReference type="EMBL" id="JASWJB010000002">
    <property type="protein sequence ID" value="KAK2616875.1"/>
    <property type="molecule type" value="Genomic_DNA"/>
</dbReference>
<dbReference type="PANTHER" id="PTHR45458:SF1">
    <property type="entry name" value="SHORT CHAIN DEHYDROGENASE"/>
    <property type="match status" value="1"/>
</dbReference>
<reference evidence="1" key="1">
    <citation type="submission" date="2023-06" db="EMBL/GenBank/DDBJ databases">
        <title>Conoideocrella luteorostrata (Hypocreales: Clavicipitaceae), a potential biocontrol fungus for elongate hemlock scale in United States Christmas tree production areas.</title>
        <authorList>
            <person name="Barrett H."/>
            <person name="Lovett B."/>
            <person name="Macias A.M."/>
            <person name="Stajich J.E."/>
            <person name="Kasson M.T."/>
        </authorList>
    </citation>
    <scope>NUCLEOTIDE SEQUENCE</scope>
    <source>
        <strain evidence="1">ARSEF 14590</strain>
    </source>
</reference>
<dbReference type="SUPFAM" id="SSF51735">
    <property type="entry name" value="NAD(P)-binding Rossmann-fold domains"/>
    <property type="match status" value="1"/>
</dbReference>
<keyword evidence="2" id="KW-1185">Reference proteome</keyword>
<proteinExistence type="predicted"/>
<comment type="caution">
    <text evidence="1">The sequence shown here is derived from an EMBL/GenBank/DDBJ whole genome shotgun (WGS) entry which is preliminary data.</text>
</comment>
<dbReference type="InterPro" id="IPR002347">
    <property type="entry name" value="SDR_fam"/>
</dbReference>
<dbReference type="PRINTS" id="PR00081">
    <property type="entry name" value="GDHRDH"/>
</dbReference>
<protein>
    <recommendedName>
        <fullName evidence="3">NAD(P)-binding protein</fullName>
    </recommendedName>
</protein>
<dbReference type="Proteomes" id="UP001251528">
    <property type="component" value="Unassembled WGS sequence"/>
</dbReference>
<evidence type="ECO:0008006" key="3">
    <source>
        <dbReference type="Google" id="ProtNLM"/>
    </source>
</evidence>
<organism evidence="1 2">
    <name type="scientific">Conoideocrella luteorostrata</name>
    <dbReference type="NCBI Taxonomy" id="1105319"/>
    <lineage>
        <taxon>Eukaryota</taxon>
        <taxon>Fungi</taxon>
        <taxon>Dikarya</taxon>
        <taxon>Ascomycota</taxon>
        <taxon>Pezizomycotina</taxon>
        <taxon>Sordariomycetes</taxon>
        <taxon>Hypocreomycetidae</taxon>
        <taxon>Hypocreales</taxon>
        <taxon>Clavicipitaceae</taxon>
        <taxon>Conoideocrella</taxon>
    </lineage>
</organism>
<name>A0AAJ0D1K8_9HYPO</name>
<gene>
    <name evidence="1" type="ORF">QQS21_000253</name>
</gene>
<evidence type="ECO:0000313" key="2">
    <source>
        <dbReference type="Proteomes" id="UP001251528"/>
    </source>
</evidence>
<dbReference type="GO" id="GO:0016616">
    <property type="term" value="F:oxidoreductase activity, acting on the CH-OH group of donors, NAD or NADP as acceptor"/>
    <property type="evidence" value="ECO:0007669"/>
    <property type="project" value="TreeGrafter"/>
</dbReference>
<dbReference type="AlphaFoldDB" id="A0AAJ0D1K8"/>
<dbReference type="Gene3D" id="3.40.50.720">
    <property type="entry name" value="NAD(P)-binding Rossmann-like Domain"/>
    <property type="match status" value="1"/>
</dbReference>
<sequence length="251" mass="26934">MASFFITGASRGLGQELVRELVTRPASEVSKVIASARGNSPALEELVKNSAGRVAVVQLDVTNKESIKKAVVEAERILGGRGLDILINNAGICQYAAGGAKSMENLQENFTINVFGVHWVTQEFLPLLRKGNMKKVANMTTSLASTTLARDAMALPAPAYKISKAAMNALTVQYALDHEKEGFSFIALCPGWLKTDIGGGDMADLTAAEGAKASLDLIFKPGQELNGQMPKVLVRGWENKSHKYDGTNVPW</sequence>
<dbReference type="PANTHER" id="PTHR45458">
    <property type="entry name" value="SHORT-CHAIN DEHYDROGENASE/REDUCTASE SDR"/>
    <property type="match status" value="1"/>
</dbReference>
<dbReference type="InterPro" id="IPR036291">
    <property type="entry name" value="NAD(P)-bd_dom_sf"/>
</dbReference>
<dbReference type="InterPro" id="IPR052184">
    <property type="entry name" value="SDR_enzymes"/>
</dbReference>